<dbReference type="SUPFAM" id="SSF50630">
    <property type="entry name" value="Acid proteases"/>
    <property type="match status" value="1"/>
</dbReference>
<reference evidence="15" key="1">
    <citation type="submission" date="2022-07" db="EMBL/GenBank/DDBJ databases">
        <title>Phylogenomic reconstructions and comparative analyses of Kickxellomycotina fungi.</title>
        <authorList>
            <person name="Reynolds N.K."/>
            <person name="Stajich J.E."/>
            <person name="Barry K."/>
            <person name="Grigoriev I.V."/>
            <person name="Crous P."/>
            <person name="Smith M.E."/>
        </authorList>
    </citation>
    <scope>NUCLEOTIDE SEQUENCE</scope>
    <source>
        <strain evidence="15">NRRL 3115</strain>
    </source>
</reference>
<evidence type="ECO:0000256" key="6">
    <source>
        <dbReference type="ARBA" id="ARBA00022750"/>
    </source>
</evidence>
<evidence type="ECO:0000256" key="3">
    <source>
        <dbReference type="ARBA" id="ARBA00013205"/>
    </source>
</evidence>
<evidence type="ECO:0000313" key="15">
    <source>
        <dbReference type="EMBL" id="KAJ2671611.1"/>
    </source>
</evidence>
<organism evidence="15 16">
    <name type="scientific">Coemansia spiralis</name>
    <dbReference type="NCBI Taxonomy" id="417178"/>
    <lineage>
        <taxon>Eukaryota</taxon>
        <taxon>Fungi</taxon>
        <taxon>Fungi incertae sedis</taxon>
        <taxon>Zoopagomycota</taxon>
        <taxon>Kickxellomycotina</taxon>
        <taxon>Kickxellomycetes</taxon>
        <taxon>Kickxellales</taxon>
        <taxon>Kickxellaceae</taxon>
        <taxon>Coemansia</taxon>
    </lineage>
</organism>
<evidence type="ECO:0000256" key="8">
    <source>
        <dbReference type="ARBA" id="ARBA00023145"/>
    </source>
</evidence>
<keyword evidence="7 11" id="KW-0378">Hydrolase</keyword>
<dbReference type="PANTHER" id="PTHR47966:SF1">
    <property type="entry name" value="ASPARTYL PROTEINASE"/>
    <property type="match status" value="1"/>
</dbReference>
<protein>
    <recommendedName>
        <fullName evidence="3">rhizopuspepsin</fullName>
        <ecNumber evidence="3">3.4.23.21</ecNumber>
    </recommendedName>
</protein>
<dbReference type="PRINTS" id="PR00792">
    <property type="entry name" value="PEPSIN"/>
</dbReference>
<feature type="domain" description="Peptidase A1" evidence="14">
    <location>
        <begin position="144"/>
        <end position="458"/>
    </location>
</feature>
<dbReference type="InterPro" id="IPR034164">
    <property type="entry name" value="Pepsin-like_dom"/>
</dbReference>
<evidence type="ECO:0000256" key="12">
    <source>
        <dbReference type="SAM" id="MobiDB-lite"/>
    </source>
</evidence>
<dbReference type="Proteomes" id="UP001151518">
    <property type="component" value="Unassembled WGS sequence"/>
</dbReference>
<dbReference type="InterPro" id="IPR021109">
    <property type="entry name" value="Peptidase_aspartic_dom_sf"/>
</dbReference>
<proteinExistence type="inferred from homology"/>
<keyword evidence="6 11" id="KW-0064">Aspartyl protease</keyword>
<dbReference type="PROSITE" id="PS00141">
    <property type="entry name" value="ASP_PROTEASE"/>
    <property type="match status" value="1"/>
</dbReference>
<accession>A0A9W8G2W7</accession>
<feature type="compositionally biased region" description="Polar residues" evidence="12">
    <location>
        <begin position="62"/>
        <end position="71"/>
    </location>
</feature>
<feature type="active site" evidence="10">
    <location>
        <position position="349"/>
    </location>
</feature>
<feature type="signal peptide" evidence="13">
    <location>
        <begin position="1"/>
        <end position="19"/>
    </location>
</feature>
<evidence type="ECO:0000256" key="2">
    <source>
        <dbReference type="ARBA" id="ARBA00007447"/>
    </source>
</evidence>
<gene>
    <name evidence="15" type="ORF">GGI25_005428</name>
</gene>
<dbReference type="GO" id="GO:0006508">
    <property type="term" value="P:proteolysis"/>
    <property type="evidence" value="ECO:0007669"/>
    <property type="project" value="UniProtKB-KW"/>
</dbReference>
<dbReference type="CDD" id="cd05471">
    <property type="entry name" value="pepsin_like"/>
    <property type="match status" value="1"/>
</dbReference>
<comment type="catalytic activity">
    <reaction evidence="1">
        <text>Hydrolysis of proteins with broad specificity similar to that of pepsin A, preferring hydrophobic residues at P1 and P1'. Clots milk and activates trypsinogen. Does not cleave 4-Gln-|-His-5, but does cleave 10-His-|-Leu-11 and 12-Val-|-Glu-13 in B chain of insulin.</text>
        <dbReference type="EC" id="3.4.23.21"/>
    </reaction>
</comment>
<evidence type="ECO:0000256" key="4">
    <source>
        <dbReference type="ARBA" id="ARBA00022670"/>
    </source>
</evidence>
<keyword evidence="8" id="KW-0865">Zymogen</keyword>
<dbReference type="OrthoDB" id="2747330at2759"/>
<evidence type="ECO:0000256" key="10">
    <source>
        <dbReference type="PIRSR" id="PIRSR601461-1"/>
    </source>
</evidence>
<dbReference type="AlphaFoldDB" id="A0A9W8G2W7"/>
<dbReference type="FunFam" id="2.40.70.10:FF:000115">
    <property type="entry name" value="Lysosomal aspartic protease"/>
    <property type="match status" value="1"/>
</dbReference>
<comment type="caution">
    <text evidence="15">The sequence shown here is derived from an EMBL/GenBank/DDBJ whole genome shotgun (WGS) entry which is preliminary data.</text>
</comment>
<evidence type="ECO:0000256" key="11">
    <source>
        <dbReference type="RuleBase" id="RU000454"/>
    </source>
</evidence>
<evidence type="ECO:0000256" key="5">
    <source>
        <dbReference type="ARBA" id="ARBA00022729"/>
    </source>
</evidence>
<name>A0A9W8G2W7_9FUNG</name>
<keyword evidence="4 11" id="KW-0645">Protease</keyword>
<feature type="chain" id="PRO_5040988855" description="rhizopuspepsin" evidence="13">
    <location>
        <begin position="20"/>
        <end position="462"/>
    </location>
</feature>
<dbReference type="InterPro" id="IPR001969">
    <property type="entry name" value="Aspartic_peptidase_AS"/>
</dbReference>
<feature type="region of interest" description="Disordered" evidence="12">
    <location>
        <begin position="61"/>
        <end position="102"/>
    </location>
</feature>
<dbReference type="Pfam" id="PF00026">
    <property type="entry name" value="Asp"/>
    <property type="match status" value="1"/>
</dbReference>
<dbReference type="GO" id="GO:0004190">
    <property type="term" value="F:aspartic-type endopeptidase activity"/>
    <property type="evidence" value="ECO:0007669"/>
    <property type="project" value="UniProtKB-KW"/>
</dbReference>
<dbReference type="PANTHER" id="PTHR47966">
    <property type="entry name" value="BETA-SITE APP-CLEAVING ENZYME, ISOFORM A-RELATED"/>
    <property type="match status" value="1"/>
</dbReference>
<dbReference type="EC" id="3.4.23.21" evidence="3"/>
<dbReference type="InterPro" id="IPR001461">
    <property type="entry name" value="Aspartic_peptidase_A1"/>
</dbReference>
<comment type="similarity">
    <text evidence="2 11">Belongs to the peptidase A1 family.</text>
</comment>
<feature type="active site" evidence="10">
    <location>
        <position position="162"/>
    </location>
</feature>
<keyword evidence="9" id="KW-1015">Disulfide bond</keyword>
<dbReference type="EMBL" id="JANBTW010000098">
    <property type="protein sequence ID" value="KAJ2671611.1"/>
    <property type="molecule type" value="Genomic_DNA"/>
</dbReference>
<dbReference type="InterPro" id="IPR033121">
    <property type="entry name" value="PEPTIDASE_A1"/>
</dbReference>
<evidence type="ECO:0000256" key="1">
    <source>
        <dbReference type="ARBA" id="ARBA00001130"/>
    </source>
</evidence>
<evidence type="ECO:0000256" key="7">
    <source>
        <dbReference type="ARBA" id="ARBA00022801"/>
    </source>
</evidence>
<dbReference type="PROSITE" id="PS51767">
    <property type="entry name" value="PEPTIDASE_A1"/>
    <property type="match status" value="1"/>
</dbReference>
<evidence type="ECO:0000256" key="13">
    <source>
        <dbReference type="SAM" id="SignalP"/>
    </source>
</evidence>
<sequence length="462" mass="50403">MWKHLTIAALAFDMLLAAAATVSPQALQGDMLQLSGNAQLPPILDGLPVAGLELMAVERSSDVVNESQSDSEAPAENDPNEVQESNSNGSFKIPITAHKSQTSRMSTMAARIKTLQKHMLNVPGKWLQAVEKLPVKEYGYGIEYYGEVGVGTPPQIFKLDLDTGSGDVWLAGEQCEVCGRHKKFNPKKSSTYKREGRRWGISYGDGSFAAGYTARETVTIGNLTVPNQVIGLATNESRAYQVDTVDGLLGLSYSGVSFIQGVTTFLDNIHENNYLKDPLFSVYIREKDKDDYAGEYLFGDIDKSKYTGELTWVPLYQPKFWQILVDGTSIKVDGVGKETMNISGPAILDTGTTLIVMSEEQATEFHRAIPSAENSDIYGWILPCNTEKLVPGNVSFTIGGADFSVPVKNLVREPVKGLDGWCFSAVTSGASNFIILGDVFLRSNYIVFDRGNSRVGIAPSKH</sequence>
<evidence type="ECO:0000259" key="14">
    <source>
        <dbReference type="PROSITE" id="PS51767"/>
    </source>
</evidence>
<evidence type="ECO:0000313" key="16">
    <source>
        <dbReference type="Proteomes" id="UP001151518"/>
    </source>
</evidence>
<keyword evidence="5 13" id="KW-0732">Signal</keyword>
<dbReference type="Gene3D" id="2.40.70.10">
    <property type="entry name" value="Acid Proteases"/>
    <property type="match status" value="2"/>
</dbReference>
<evidence type="ECO:0000256" key="9">
    <source>
        <dbReference type="ARBA" id="ARBA00023157"/>
    </source>
</evidence>